<dbReference type="GO" id="GO:0016757">
    <property type="term" value="F:glycosyltransferase activity"/>
    <property type="evidence" value="ECO:0007669"/>
    <property type="project" value="UniProtKB-KW"/>
</dbReference>
<feature type="domain" description="Glycosyltransferase subfamily 4-like N-terminal" evidence="4">
    <location>
        <begin position="13"/>
        <end position="189"/>
    </location>
</feature>
<evidence type="ECO:0000259" key="3">
    <source>
        <dbReference type="Pfam" id="PF00534"/>
    </source>
</evidence>
<gene>
    <name evidence="5" type="ORF">D5H75_30205</name>
</gene>
<dbReference type="OrthoDB" id="570545at2"/>
<evidence type="ECO:0000256" key="1">
    <source>
        <dbReference type="ARBA" id="ARBA00022676"/>
    </source>
</evidence>
<keyword evidence="1" id="KW-0328">Glycosyltransferase</keyword>
<organism evidence="5 6">
    <name type="scientific">Bailinhaonella thermotolerans</name>
    <dbReference type="NCBI Taxonomy" id="1070861"/>
    <lineage>
        <taxon>Bacteria</taxon>
        <taxon>Bacillati</taxon>
        <taxon>Actinomycetota</taxon>
        <taxon>Actinomycetes</taxon>
        <taxon>Streptosporangiales</taxon>
        <taxon>Streptosporangiaceae</taxon>
        <taxon>Bailinhaonella</taxon>
    </lineage>
</organism>
<dbReference type="Proteomes" id="UP000265768">
    <property type="component" value="Unassembled WGS sequence"/>
</dbReference>
<dbReference type="RefSeq" id="WP_119929985.1">
    <property type="nucleotide sequence ID" value="NZ_QZEY01000016.1"/>
</dbReference>
<name>A0A3A4AS36_9ACTN</name>
<dbReference type="Pfam" id="PF13439">
    <property type="entry name" value="Glyco_transf_4"/>
    <property type="match status" value="1"/>
</dbReference>
<dbReference type="InterPro" id="IPR001296">
    <property type="entry name" value="Glyco_trans_1"/>
</dbReference>
<feature type="domain" description="Glycosyl transferase family 1" evidence="3">
    <location>
        <begin position="199"/>
        <end position="358"/>
    </location>
</feature>
<dbReference type="CDD" id="cd03820">
    <property type="entry name" value="GT4_AmsD-like"/>
    <property type="match status" value="1"/>
</dbReference>
<evidence type="ECO:0000256" key="2">
    <source>
        <dbReference type="ARBA" id="ARBA00022679"/>
    </source>
</evidence>
<dbReference type="PANTHER" id="PTHR12526">
    <property type="entry name" value="GLYCOSYLTRANSFERASE"/>
    <property type="match status" value="1"/>
</dbReference>
<proteinExistence type="predicted"/>
<accession>A0A3A4AS36</accession>
<comment type="caution">
    <text evidence="5">The sequence shown here is derived from an EMBL/GenBank/DDBJ whole genome shotgun (WGS) entry which is preliminary data.</text>
</comment>
<evidence type="ECO:0000313" key="6">
    <source>
        <dbReference type="Proteomes" id="UP000265768"/>
    </source>
</evidence>
<dbReference type="PANTHER" id="PTHR12526:SF627">
    <property type="entry name" value="D-RHAMNOSYLTRANSFERASE WBPZ"/>
    <property type="match status" value="1"/>
</dbReference>
<dbReference type="InterPro" id="IPR028098">
    <property type="entry name" value="Glyco_trans_4-like_N"/>
</dbReference>
<dbReference type="Gene3D" id="3.40.50.2000">
    <property type="entry name" value="Glycogen Phosphorylase B"/>
    <property type="match status" value="2"/>
</dbReference>
<keyword evidence="2 5" id="KW-0808">Transferase</keyword>
<dbReference type="EMBL" id="QZEY01000016">
    <property type="protein sequence ID" value="RJL24128.1"/>
    <property type="molecule type" value="Genomic_DNA"/>
</dbReference>
<dbReference type="Pfam" id="PF00534">
    <property type="entry name" value="Glycos_transf_1"/>
    <property type="match status" value="1"/>
</dbReference>
<sequence>MRISLLITTAYGMGGTIRTTLTLASYLAREHEVEVVSVNRHRDKEFFPVDPKVRMRWLVDTREGARAGPLARALAGRSSLLFPRGDRGRGAYTLRSDAALWRYLRTLGSDVLITTRPGLNLLAARHAPRRVTRIGMEHLHFGAHRPALHQAMLRTYPRLDALVVLTEADRADYAKALPRGPAVHRIPNALVMADLPRSRMDNRVIAAAGRFVAVKSYDRLIRAFGQVVAAFPDWRLRLYGSGPEEEALRRLVHELDLHNHVLFMGRTADVEGEFAKASLVALTSRFEGFGMTVAEAFGCGVPVISFDCPRGPREIVQSGHNGVLVPSDGDDDGVPAYAAALRRLMEDGELRRKLAANALVSAADYDIERIGPRWDALLAGSRVPA</sequence>
<protein>
    <submittedName>
        <fullName evidence="5">Glycosyltransferase family 4 protein</fullName>
    </submittedName>
</protein>
<evidence type="ECO:0000313" key="5">
    <source>
        <dbReference type="EMBL" id="RJL24128.1"/>
    </source>
</evidence>
<dbReference type="AlphaFoldDB" id="A0A3A4AS36"/>
<keyword evidence="6" id="KW-1185">Reference proteome</keyword>
<dbReference type="SUPFAM" id="SSF53756">
    <property type="entry name" value="UDP-Glycosyltransferase/glycogen phosphorylase"/>
    <property type="match status" value="1"/>
</dbReference>
<reference evidence="5 6" key="1">
    <citation type="submission" date="2018-09" db="EMBL/GenBank/DDBJ databases">
        <title>YIM 75507 draft genome.</title>
        <authorList>
            <person name="Tang S."/>
            <person name="Feng Y."/>
        </authorList>
    </citation>
    <scope>NUCLEOTIDE SEQUENCE [LARGE SCALE GENOMIC DNA]</scope>
    <source>
        <strain evidence="5 6">YIM 75507</strain>
    </source>
</reference>
<evidence type="ECO:0000259" key="4">
    <source>
        <dbReference type="Pfam" id="PF13439"/>
    </source>
</evidence>